<keyword evidence="7" id="KW-1185">Reference proteome</keyword>
<dbReference type="OrthoDB" id="9815444at2"/>
<evidence type="ECO:0000256" key="3">
    <source>
        <dbReference type="ARBA" id="ARBA00022729"/>
    </source>
</evidence>
<dbReference type="GO" id="GO:0030975">
    <property type="term" value="F:thiamine binding"/>
    <property type="evidence" value="ECO:0007669"/>
    <property type="project" value="TreeGrafter"/>
</dbReference>
<feature type="signal peptide" evidence="5">
    <location>
        <begin position="1"/>
        <end position="21"/>
    </location>
</feature>
<gene>
    <name evidence="6" type="ORF">FNH08_04190</name>
</gene>
<dbReference type="PROSITE" id="PS51257">
    <property type="entry name" value="PROKAR_LIPOPROTEIN"/>
    <property type="match status" value="1"/>
</dbReference>
<keyword evidence="2" id="KW-0813">Transport</keyword>
<evidence type="ECO:0000256" key="5">
    <source>
        <dbReference type="SAM" id="SignalP"/>
    </source>
</evidence>
<dbReference type="Proteomes" id="UP000400924">
    <property type="component" value="Unassembled WGS sequence"/>
</dbReference>
<dbReference type="RefSeq" id="WP_152769866.1">
    <property type="nucleotide sequence ID" value="NZ_VJZC01000014.1"/>
</dbReference>
<comment type="subcellular location">
    <subcellularLocation>
        <location evidence="1">Periplasm</location>
    </subcellularLocation>
</comment>
<accession>A0A5N8XAA4</accession>
<dbReference type="GO" id="GO:0015888">
    <property type="term" value="P:thiamine transport"/>
    <property type="evidence" value="ECO:0007669"/>
    <property type="project" value="TreeGrafter"/>
</dbReference>
<dbReference type="GO" id="GO:0030976">
    <property type="term" value="F:thiamine pyrophosphate binding"/>
    <property type="evidence" value="ECO:0007669"/>
    <property type="project" value="TreeGrafter"/>
</dbReference>
<dbReference type="Gene3D" id="3.40.190.10">
    <property type="entry name" value="Periplasmic binding protein-like II"/>
    <property type="match status" value="2"/>
</dbReference>
<keyword evidence="4" id="KW-0574">Periplasm</keyword>
<name>A0A5N8XAA4_9ACTN</name>
<reference evidence="6 7" key="1">
    <citation type="submission" date="2019-07" db="EMBL/GenBank/DDBJ databases">
        <title>New species of Amycolatopsis and Streptomyces.</title>
        <authorList>
            <person name="Duangmal K."/>
            <person name="Teo W.F.A."/>
            <person name="Lipun K."/>
        </authorList>
    </citation>
    <scope>NUCLEOTIDE SEQUENCE [LARGE SCALE GENOMIC DNA]</scope>
    <source>
        <strain evidence="6 7">NBRC 106415</strain>
    </source>
</reference>
<dbReference type="Pfam" id="PF13416">
    <property type="entry name" value="SBP_bac_8"/>
    <property type="match status" value="1"/>
</dbReference>
<feature type="chain" id="PRO_5024429401" evidence="5">
    <location>
        <begin position="22"/>
        <end position="355"/>
    </location>
</feature>
<dbReference type="AlphaFoldDB" id="A0A5N8XAA4"/>
<evidence type="ECO:0000256" key="1">
    <source>
        <dbReference type="ARBA" id="ARBA00004418"/>
    </source>
</evidence>
<dbReference type="EMBL" id="VJZC01000014">
    <property type="protein sequence ID" value="MPY56399.1"/>
    <property type="molecule type" value="Genomic_DNA"/>
</dbReference>
<evidence type="ECO:0000313" key="7">
    <source>
        <dbReference type="Proteomes" id="UP000400924"/>
    </source>
</evidence>
<organism evidence="6 7">
    <name type="scientific">Streptomyces spongiae</name>
    <dbReference type="NCBI Taxonomy" id="565072"/>
    <lineage>
        <taxon>Bacteria</taxon>
        <taxon>Bacillati</taxon>
        <taxon>Actinomycetota</taxon>
        <taxon>Actinomycetes</taxon>
        <taxon>Kitasatosporales</taxon>
        <taxon>Streptomycetaceae</taxon>
        <taxon>Streptomyces</taxon>
    </lineage>
</organism>
<keyword evidence="3 5" id="KW-0732">Signal</keyword>
<dbReference type="InterPro" id="IPR006059">
    <property type="entry name" value="SBP"/>
</dbReference>
<evidence type="ECO:0000313" key="6">
    <source>
        <dbReference type="EMBL" id="MPY56399.1"/>
    </source>
</evidence>
<dbReference type="GO" id="GO:0030288">
    <property type="term" value="C:outer membrane-bounded periplasmic space"/>
    <property type="evidence" value="ECO:0007669"/>
    <property type="project" value="TreeGrafter"/>
</dbReference>
<dbReference type="PANTHER" id="PTHR30006:SF3">
    <property type="entry name" value="THIAMINE-BINDING PERIPLASMIC PROTEIN"/>
    <property type="match status" value="1"/>
</dbReference>
<sequence length="355" mass="38557">MKSRKRLASCIAIAAAVSVLAACGGGSSVGSAGKDGDLKGSRLVFVNYGGSSMEAAQKGWLEPFSKQTGVQFATDSPSDPAKVKAMVDSGNTTWDIIDLAPGAGRAGCGTLFEKRPKDFDLSAMQQKYIGDDCGIPIFVTNVQVVYNSEKYGDNPPTSSADFLNVKKFPGKRIFLNYVEGQVEPILMTAGVTQDKMYPIDWSKMKQVANTLGNEMTPQDSVAAATQALESGDYGMCLCYAGSLVAAKANGAKFGELWDKTYVAWDSLYAIKGSKNQSAQWKFLQYVATEKGQAPFYQYSPYLTPFTNPPAVPDQFKPFLPEAHKSEIKETLTYDPRYWANNLDDGITKWTQIMSG</sequence>
<comment type="caution">
    <text evidence="6">The sequence shown here is derived from an EMBL/GenBank/DDBJ whole genome shotgun (WGS) entry which is preliminary data.</text>
</comment>
<dbReference type="PANTHER" id="PTHR30006">
    <property type="entry name" value="THIAMINE-BINDING PERIPLASMIC PROTEIN-RELATED"/>
    <property type="match status" value="1"/>
</dbReference>
<evidence type="ECO:0000256" key="2">
    <source>
        <dbReference type="ARBA" id="ARBA00022448"/>
    </source>
</evidence>
<protein>
    <submittedName>
        <fullName evidence="6">Extracellular solute-binding protein</fullName>
    </submittedName>
</protein>
<evidence type="ECO:0000256" key="4">
    <source>
        <dbReference type="ARBA" id="ARBA00022764"/>
    </source>
</evidence>
<dbReference type="SUPFAM" id="SSF53850">
    <property type="entry name" value="Periplasmic binding protein-like II"/>
    <property type="match status" value="1"/>
</dbReference>
<proteinExistence type="predicted"/>